<gene>
    <name evidence="2" type="ordered locus">Turpa_3390</name>
</gene>
<dbReference type="OrthoDB" id="337951at2"/>
<organism evidence="2 3">
    <name type="scientific">Turneriella parva (strain ATCC BAA-1111 / DSM 21527 / NCTC 11395 / H)</name>
    <name type="common">Leptospira parva</name>
    <dbReference type="NCBI Taxonomy" id="869212"/>
    <lineage>
        <taxon>Bacteria</taxon>
        <taxon>Pseudomonadati</taxon>
        <taxon>Spirochaetota</taxon>
        <taxon>Spirochaetia</taxon>
        <taxon>Leptospirales</taxon>
        <taxon>Leptospiraceae</taxon>
        <taxon>Turneriella</taxon>
    </lineage>
</organism>
<dbReference type="PROSITE" id="PS51781">
    <property type="entry name" value="SH3B"/>
    <property type="match status" value="1"/>
</dbReference>
<evidence type="ECO:0000259" key="1">
    <source>
        <dbReference type="PROSITE" id="PS51781"/>
    </source>
</evidence>
<evidence type="ECO:0000313" key="3">
    <source>
        <dbReference type="Proteomes" id="UP000006048"/>
    </source>
</evidence>
<dbReference type="KEGG" id="tpx:Turpa_3390"/>
<reference evidence="2 3" key="1">
    <citation type="submission" date="2012-06" db="EMBL/GenBank/DDBJ databases">
        <title>The complete chromosome of genome of Turneriella parva DSM 21527.</title>
        <authorList>
            <consortium name="US DOE Joint Genome Institute (JGI-PGF)"/>
            <person name="Lucas S."/>
            <person name="Han J."/>
            <person name="Lapidus A."/>
            <person name="Bruce D."/>
            <person name="Goodwin L."/>
            <person name="Pitluck S."/>
            <person name="Peters L."/>
            <person name="Kyrpides N."/>
            <person name="Mavromatis K."/>
            <person name="Ivanova N."/>
            <person name="Mikhailova N."/>
            <person name="Chertkov O."/>
            <person name="Detter J.C."/>
            <person name="Tapia R."/>
            <person name="Han C."/>
            <person name="Land M."/>
            <person name="Hauser L."/>
            <person name="Markowitz V."/>
            <person name="Cheng J.-F."/>
            <person name="Hugenholtz P."/>
            <person name="Woyke T."/>
            <person name="Wu D."/>
            <person name="Gronow S."/>
            <person name="Wellnitz S."/>
            <person name="Brambilla E."/>
            <person name="Klenk H.-P."/>
            <person name="Eisen J.A."/>
        </authorList>
    </citation>
    <scope>NUCLEOTIDE SEQUENCE [LARGE SCALE GENOMIC DNA]</scope>
    <source>
        <strain evidence="3">ATCC BAA-1111 / DSM 21527 / NCTC 11395 / H</strain>
    </source>
</reference>
<dbReference type="HOGENOM" id="CLU_1137617_0_0_12"/>
<sequence>MTVKREADSKDPNGISKAGAILYVTSTDGLFLRSAPDASAKKVALIPFAEKVSILSVDGIAVSVGGRTGNWAKVAWREKTGYVFDYFLTDELSQLLAHKRFVFGNGCTGLEYSEHTWHLIFLPAFKYRSERISGWGTSCNRERIAEGSYDVFGGKLTLRATSLSDRIVGGKGCEKMNLPSGLKEIIPGHDEGIFVVTQCEKKLAIAASYDSPKMLILTNNPP</sequence>
<proteinExistence type="predicted"/>
<feature type="domain" description="SH3b" evidence="1">
    <location>
        <begin position="19"/>
        <end position="92"/>
    </location>
</feature>
<evidence type="ECO:0000313" key="2">
    <source>
        <dbReference type="EMBL" id="AFM14028.1"/>
    </source>
</evidence>
<dbReference type="EMBL" id="CP002959">
    <property type="protein sequence ID" value="AFM14028.1"/>
    <property type="molecule type" value="Genomic_DNA"/>
</dbReference>
<dbReference type="Gene3D" id="2.30.30.40">
    <property type="entry name" value="SH3 Domains"/>
    <property type="match status" value="1"/>
</dbReference>
<protein>
    <recommendedName>
        <fullName evidence="1">SH3b domain-containing protein</fullName>
    </recommendedName>
</protein>
<dbReference type="RefSeq" id="WP_014804524.1">
    <property type="nucleotide sequence ID" value="NC_018020.1"/>
</dbReference>
<dbReference type="Proteomes" id="UP000006048">
    <property type="component" value="Chromosome"/>
</dbReference>
<keyword evidence="3" id="KW-1185">Reference proteome</keyword>
<dbReference type="AlphaFoldDB" id="I4B9S1"/>
<accession>I4B9S1</accession>
<dbReference type="InterPro" id="IPR003646">
    <property type="entry name" value="SH3-like_bac-type"/>
</dbReference>
<name>I4B9S1_TURPD</name>
<dbReference type="Pfam" id="PF08239">
    <property type="entry name" value="SH3_3"/>
    <property type="match status" value="1"/>
</dbReference>